<name>A0A072TVL8_MEDTR</name>
<reference evidence="5" key="3">
    <citation type="submission" date="2015-04" db="UniProtKB">
        <authorList>
            <consortium name="EnsemblPlants"/>
        </authorList>
    </citation>
    <scope>IDENTIFICATION</scope>
    <source>
        <strain evidence="5">cv. Jemalong A17</strain>
    </source>
</reference>
<evidence type="ECO:0000259" key="3">
    <source>
        <dbReference type="Pfam" id="PF23559"/>
    </source>
</evidence>
<accession>A0A072TVL8</accession>
<evidence type="ECO:0000256" key="2">
    <source>
        <dbReference type="SAM" id="MobiDB-lite"/>
    </source>
</evidence>
<evidence type="ECO:0000313" key="4">
    <source>
        <dbReference type="EMBL" id="KEH21482.1"/>
    </source>
</evidence>
<organism evidence="4 6">
    <name type="scientific">Medicago truncatula</name>
    <name type="common">Barrel medic</name>
    <name type="synonym">Medicago tribuloides</name>
    <dbReference type="NCBI Taxonomy" id="3880"/>
    <lineage>
        <taxon>Eukaryota</taxon>
        <taxon>Viridiplantae</taxon>
        <taxon>Streptophyta</taxon>
        <taxon>Embryophyta</taxon>
        <taxon>Tracheophyta</taxon>
        <taxon>Spermatophyta</taxon>
        <taxon>Magnoliopsida</taxon>
        <taxon>eudicotyledons</taxon>
        <taxon>Gunneridae</taxon>
        <taxon>Pentapetalae</taxon>
        <taxon>rosids</taxon>
        <taxon>fabids</taxon>
        <taxon>Fabales</taxon>
        <taxon>Fabaceae</taxon>
        <taxon>Papilionoideae</taxon>
        <taxon>50 kb inversion clade</taxon>
        <taxon>NPAAA clade</taxon>
        <taxon>Hologalegina</taxon>
        <taxon>IRL clade</taxon>
        <taxon>Trifolieae</taxon>
        <taxon>Medicago</taxon>
    </lineage>
</organism>
<feature type="domain" description="Disease resistance protein winged helix" evidence="3">
    <location>
        <begin position="186"/>
        <end position="236"/>
    </location>
</feature>
<evidence type="ECO:0000313" key="5">
    <source>
        <dbReference type="EnsemblPlants" id="KEH21482"/>
    </source>
</evidence>
<dbReference type="InterPro" id="IPR058922">
    <property type="entry name" value="WHD_DRP"/>
</dbReference>
<dbReference type="EnsemblPlants" id="KEH21482">
    <property type="protein sequence ID" value="KEH21482"/>
    <property type="gene ID" value="MTR_7g406780"/>
</dbReference>
<keyword evidence="6" id="KW-1185">Reference proteome</keyword>
<dbReference type="AlphaFoldDB" id="A0A072TVL8"/>
<feature type="region of interest" description="Disordered" evidence="2">
    <location>
        <begin position="21"/>
        <end position="40"/>
    </location>
</feature>
<dbReference type="Pfam" id="PF23559">
    <property type="entry name" value="WHD_DRP"/>
    <property type="match status" value="1"/>
</dbReference>
<proteinExistence type="predicted"/>
<keyword evidence="1" id="KW-0677">Repeat</keyword>
<dbReference type="Proteomes" id="UP000002051">
    <property type="component" value="Unassembled WGS sequence"/>
</dbReference>
<evidence type="ECO:0000256" key="1">
    <source>
        <dbReference type="ARBA" id="ARBA00022737"/>
    </source>
</evidence>
<sequence>MNWKVFKHSLRMLIKKAESAEADNTSEGVKTRVGQKPQDHGCVALPHKLKTMNPRRRIMYEIQDIKSYVLWIKERSERYGFQRSFKQGSRSYRENRNAKWHDPRVAALYIDEAGVVGFEMPRKRLVYRMVLPLEIVPIGVFMSTREKNVFEWQRFIENLSLELKKDTHLIRMKGNLGISYDDLPNYLKRKGGKTWEEFAEGYLAEFIHRFLVQVSSLGVDGKAKVCRVHDLLHDLILEKFEDLNFCKHISEEGQSSLRHAKVADVPKSIVMLQNLETLEVRNTNVIELPKDAGKHRKASTSSAMAVQILRRDLEIYVKVLAQ</sequence>
<reference evidence="4 6" key="2">
    <citation type="journal article" date="2014" name="BMC Genomics">
        <title>An improved genome release (version Mt4.0) for the model legume Medicago truncatula.</title>
        <authorList>
            <person name="Tang H."/>
            <person name="Krishnakumar V."/>
            <person name="Bidwell S."/>
            <person name="Rosen B."/>
            <person name="Chan A."/>
            <person name="Zhou S."/>
            <person name="Gentzbittel L."/>
            <person name="Childs K.L."/>
            <person name="Yandell M."/>
            <person name="Gundlach H."/>
            <person name="Mayer K.F."/>
            <person name="Schwartz D.C."/>
            <person name="Town C.D."/>
        </authorList>
    </citation>
    <scope>GENOME REANNOTATION</scope>
    <source>
        <strain evidence="4">A17</strain>
        <strain evidence="5 6">cv. Jemalong A17</strain>
    </source>
</reference>
<dbReference type="STRING" id="3880.A0A072TVL8"/>
<protein>
    <recommendedName>
        <fullName evidence="3">Disease resistance protein winged helix domain-containing protein</fullName>
    </recommendedName>
</protein>
<dbReference type="EMBL" id="CM001223">
    <property type="protein sequence ID" value="KEH21482.1"/>
    <property type="molecule type" value="Genomic_DNA"/>
</dbReference>
<reference evidence="4 6" key="1">
    <citation type="journal article" date="2011" name="Nature">
        <title>The Medicago genome provides insight into the evolution of rhizobial symbioses.</title>
        <authorList>
            <person name="Young N.D."/>
            <person name="Debelle F."/>
            <person name="Oldroyd G.E."/>
            <person name="Geurts R."/>
            <person name="Cannon S.B."/>
            <person name="Udvardi M.K."/>
            <person name="Benedito V.A."/>
            <person name="Mayer K.F."/>
            <person name="Gouzy J."/>
            <person name="Schoof H."/>
            <person name="Van de Peer Y."/>
            <person name="Proost S."/>
            <person name="Cook D.R."/>
            <person name="Meyers B.C."/>
            <person name="Spannagl M."/>
            <person name="Cheung F."/>
            <person name="De Mita S."/>
            <person name="Krishnakumar V."/>
            <person name="Gundlach H."/>
            <person name="Zhou S."/>
            <person name="Mudge J."/>
            <person name="Bharti A.K."/>
            <person name="Murray J.D."/>
            <person name="Naoumkina M.A."/>
            <person name="Rosen B."/>
            <person name="Silverstein K.A."/>
            <person name="Tang H."/>
            <person name="Rombauts S."/>
            <person name="Zhao P.X."/>
            <person name="Zhou P."/>
            <person name="Barbe V."/>
            <person name="Bardou P."/>
            <person name="Bechner M."/>
            <person name="Bellec A."/>
            <person name="Berger A."/>
            <person name="Berges H."/>
            <person name="Bidwell S."/>
            <person name="Bisseling T."/>
            <person name="Choisne N."/>
            <person name="Couloux A."/>
            <person name="Denny R."/>
            <person name="Deshpande S."/>
            <person name="Dai X."/>
            <person name="Doyle J.J."/>
            <person name="Dudez A.M."/>
            <person name="Farmer A.D."/>
            <person name="Fouteau S."/>
            <person name="Franken C."/>
            <person name="Gibelin C."/>
            <person name="Gish J."/>
            <person name="Goldstein S."/>
            <person name="Gonzalez A.J."/>
            <person name="Green P.J."/>
            <person name="Hallab A."/>
            <person name="Hartog M."/>
            <person name="Hua A."/>
            <person name="Humphray S.J."/>
            <person name="Jeong D.H."/>
            <person name="Jing Y."/>
            <person name="Jocker A."/>
            <person name="Kenton S.M."/>
            <person name="Kim D.J."/>
            <person name="Klee K."/>
            <person name="Lai H."/>
            <person name="Lang C."/>
            <person name="Lin S."/>
            <person name="Macmil S.L."/>
            <person name="Magdelenat G."/>
            <person name="Matthews L."/>
            <person name="McCorrison J."/>
            <person name="Monaghan E.L."/>
            <person name="Mun J.H."/>
            <person name="Najar F.Z."/>
            <person name="Nicholson C."/>
            <person name="Noirot C."/>
            <person name="O'Bleness M."/>
            <person name="Paule C.R."/>
            <person name="Poulain J."/>
            <person name="Prion F."/>
            <person name="Qin B."/>
            <person name="Qu C."/>
            <person name="Retzel E.F."/>
            <person name="Riddle C."/>
            <person name="Sallet E."/>
            <person name="Samain S."/>
            <person name="Samson N."/>
            <person name="Sanders I."/>
            <person name="Saurat O."/>
            <person name="Scarpelli C."/>
            <person name="Schiex T."/>
            <person name="Segurens B."/>
            <person name="Severin A.J."/>
            <person name="Sherrier D.J."/>
            <person name="Shi R."/>
            <person name="Sims S."/>
            <person name="Singer S.R."/>
            <person name="Sinharoy S."/>
            <person name="Sterck L."/>
            <person name="Viollet A."/>
            <person name="Wang B.B."/>
            <person name="Wang K."/>
            <person name="Wang M."/>
            <person name="Wang X."/>
            <person name="Warfsmann J."/>
            <person name="Weissenbach J."/>
            <person name="White D.D."/>
            <person name="White J.D."/>
            <person name="Wiley G.B."/>
            <person name="Wincker P."/>
            <person name="Xing Y."/>
            <person name="Yang L."/>
            <person name="Yao Z."/>
            <person name="Ying F."/>
            <person name="Zhai J."/>
            <person name="Zhou L."/>
            <person name="Zuber A."/>
            <person name="Denarie J."/>
            <person name="Dixon R.A."/>
            <person name="May G.D."/>
            <person name="Schwartz D.C."/>
            <person name="Rogers J."/>
            <person name="Quetier F."/>
            <person name="Town C.D."/>
            <person name="Roe B.A."/>
        </authorList>
    </citation>
    <scope>NUCLEOTIDE SEQUENCE [LARGE SCALE GENOMIC DNA]</scope>
    <source>
        <strain evidence="4">A17</strain>
        <strain evidence="5 6">cv. Jemalong A17</strain>
    </source>
</reference>
<evidence type="ECO:0000313" key="6">
    <source>
        <dbReference type="Proteomes" id="UP000002051"/>
    </source>
</evidence>
<dbReference type="HOGENOM" id="CLU_864267_0_0_1"/>
<gene>
    <name evidence="4" type="ordered locus">MTR_7g406780</name>
</gene>